<name>A0A290WVK1_9BURK</name>
<feature type="signal peptide" evidence="1">
    <location>
        <begin position="1"/>
        <end position="26"/>
    </location>
</feature>
<dbReference type="RefSeq" id="WP_096234943.1">
    <property type="nucleotide sequence ID" value="NZ_CP023422.1"/>
</dbReference>
<dbReference type="Pfam" id="PF07589">
    <property type="entry name" value="PEP-CTERM"/>
    <property type="match status" value="1"/>
</dbReference>
<dbReference type="NCBIfam" id="TIGR02595">
    <property type="entry name" value="PEP_CTERM"/>
    <property type="match status" value="1"/>
</dbReference>
<dbReference type="InterPro" id="IPR013424">
    <property type="entry name" value="Ice-binding_C"/>
</dbReference>
<keyword evidence="1" id="KW-0732">Signal</keyword>
<organism evidence="3 4">
    <name type="scientific">Janthinobacterium svalbardensis</name>
    <dbReference type="NCBI Taxonomy" id="368607"/>
    <lineage>
        <taxon>Bacteria</taxon>
        <taxon>Pseudomonadati</taxon>
        <taxon>Pseudomonadota</taxon>
        <taxon>Betaproteobacteria</taxon>
        <taxon>Burkholderiales</taxon>
        <taxon>Oxalobacteraceae</taxon>
        <taxon>Janthinobacterium</taxon>
    </lineage>
</organism>
<evidence type="ECO:0000259" key="2">
    <source>
        <dbReference type="Pfam" id="PF07589"/>
    </source>
</evidence>
<feature type="domain" description="Ice-binding protein C-terminal" evidence="2">
    <location>
        <begin position="161"/>
        <end position="185"/>
    </location>
</feature>
<keyword evidence="4" id="KW-1185">Reference proteome</keyword>
<reference evidence="3 4" key="1">
    <citation type="submission" date="2017-09" db="EMBL/GenBank/DDBJ databases">
        <title>Complete genome sequence of Janthinobacterium svalbardensis PAMC 27463.</title>
        <authorList>
            <person name="Cho Y.-J."/>
            <person name="Cho A."/>
            <person name="Kim O.-S."/>
            <person name="Lee J.-I."/>
        </authorList>
    </citation>
    <scope>NUCLEOTIDE SEQUENCE [LARGE SCALE GENOMIC DNA]</scope>
    <source>
        <strain evidence="3 4">PAMC 27463</strain>
    </source>
</reference>
<accession>A0A290WVK1</accession>
<dbReference type="Proteomes" id="UP000218437">
    <property type="component" value="Chromosome"/>
</dbReference>
<evidence type="ECO:0000313" key="4">
    <source>
        <dbReference type="Proteomes" id="UP000218437"/>
    </source>
</evidence>
<evidence type="ECO:0000313" key="3">
    <source>
        <dbReference type="EMBL" id="ATD60891.1"/>
    </source>
</evidence>
<dbReference type="AlphaFoldDB" id="A0A290WVK1"/>
<proteinExistence type="predicted"/>
<sequence>MKSVKNIAIKASMLAAMTVLASAAQAATWVDVGPASGFLIASSTVTYSPSPALQVKYYDDNLVPQSPAAIQGYINGVFGSSLGAAVSYCDNATSGCTAGTTAGWSAGVNSYTSAAAYDYLAIHFGQGELVFHWAAPVAAGTTFTVAGLPKDLSNYRAFISAVPEPETYAMLLAGLGMLGFLARRRQGEQASS</sequence>
<feature type="chain" id="PRO_5012561368" description="Ice-binding protein C-terminal domain-containing protein" evidence="1">
    <location>
        <begin position="27"/>
        <end position="192"/>
    </location>
</feature>
<dbReference type="KEGG" id="jsv:CNX70_12500"/>
<protein>
    <recommendedName>
        <fullName evidence="2">Ice-binding protein C-terminal domain-containing protein</fullName>
    </recommendedName>
</protein>
<dbReference type="EMBL" id="CP023422">
    <property type="protein sequence ID" value="ATD60891.1"/>
    <property type="molecule type" value="Genomic_DNA"/>
</dbReference>
<evidence type="ECO:0000256" key="1">
    <source>
        <dbReference type="SAM" id="SignalP"/>
    </source>
</evidence>
<gene>
    <name evidence="3" type="ORF">CNX70_12500</name>
</gene>